<sequence length="346" mass="37727">MGLAIGPEDEIVSGKTGNSKPAAATAQPRNIQTVPVLVEAAGEAPDQVTIEAIGTARAVRSVTLYPEVEGEVVALPIQSGQRVKANQVMMKLGDRSATLSVRVAETRVREAKSALARADKLRKTNVRSPANVEDAEVILERATLELEQAREALDDRTLRAPFDGIVGIPKIEIGDRVNSTMEIVTLDDRSTLLVEFEVAERYLSRLTLGMSLDARTPTFPDRRIDGTVDEIDSRVDPVSRTVLIRAAFPNAEDILRPGMSFFVTLILPGPVMPTVPELALQWRDGTSFVWKIDEGTTKRVDVIARRRLNDTVLVEGDIAPGDLVVVEGVQRLRDGRHVEISVNEGS</sequence>
<dbReference type="GO" id="GO:0015562">
    <property type="term" value="F:efflux transmembrane transporter activity"/>
    <property type="evidence" value="ECO:0007669"/>
    <property type="project" value="TreeGrafter"/>
</dbReference>
<feature type="domain" description="YknX-like C-terminal permuted SH3-like" evidence="6">
    <location>
        <begin position="274"/>
        <end position="339"/>
    </location>
</feature>
<dbReference type="PANTHER" id="PTHR30469:SF11">
    <property type="entry name" value="BLL4320 PROTEIN"/>
    <property type="match status" value="1"/>
</dbReference>
<comment type="similarity">
    <text evidence="1">Belongs to the membrane fusion protein (MFP) (TC 8.A.1) family.</text>
</comment>
<feature type="coiled-coil region" evidence="2">
    <location>
        <begin position="132"/>
        <end position="159"/>
    </location>
</feature>
<feature type="region of interest" description="Disordered" evidence="3">
    <location>
        <begin position="1"/>
        <end position="27"/>
    </location>
</feature>
<dbReference type="PANTHER" id="PTHR30469">
    <property type="entry name" value="MULTIDRUG RESISTANCE PROTEIN MDTA"/>
    <property type="match status" value="1"/>
</dbReference>
<evidence type="ECO:0000313" key="7">
    <source>
        <dbReference type="EMBL" id="RVU39111.1"/>
    </source>
</evidence>
<dbReference type="Gene3D" id="2.40.50.100">
    <property type="match status" value="1"/>
</dbReference>
<dbReference type="Gene3D" id="2.40.30.170">
    <property type="match status" value="1"/>
</dbReference>
<accession>A0A437QX61</accession>
<dbReference type="NCBIfam" id="TIGR01730">
    <property type="entry name" value="RND_mfp"/>
    <property type="match status" value="1"/>
</dbReference>
<feature type="domain" description="CusB-like beta-barrel" evidence="4">
    <location>
        <begin position="194"/>
        <end position="265"/>
    </location>
</feature>
<dbReference type="Pfam" id="PF25954">
    <property type="entry name" value="Beta-barrel_RND_2"/>
    <property type="match status" value="1"/>
</dbReference>
<dbReference type="InterPro" id="IPR006143">
    <property type="entry name" value="RND_pump_MFP"/>
</dbReference>
<keyword evidence="8" id="KW-1185">Reference proteome</keyword>
<evidence type="ECO:0000256" key="3">
    <source>
        <dbReference type="SAM" id="MobiDB-lite"/>
    </source>
</evidence>
<gene>
    <name evidence="7" type="ORF">EOI86_07600</name>
</gene>
<dbReference type="GO" id="GO:1990281">
    <property type="term" value="C:efflux pump complex"/>
    <property type="evidence" value="ECO:0007669"/>
    <property type="project" value="TreeGrafter"/>
</dbReference>
<evidence type="ECO:0000259" key="6">
    <source>
        <dbReference type="Pfam" id="PF25989"/>
    </source>
</evidence>
<dbReference type="Pfam" id="PF25973">
    <property type="entry name" value="BSH_CzcB"/>
    <property type="match status" value="1"/>
</dbReference>
<keyword evidence="2" id="KW-0175">Coiled coil</keyword>
<evidence type="ECO:0000256" key="2">
    <source>
        <dbReference type="SAM" id="Coils"/>
    </source>
</evidence>
<dbReference type="Gene3D" id="2.40.420.20">
    <property type="match status" value="1"/>
</dbReference>
<reference evidence="8" key="1">
    <citation type="submission" date="2019-01" db="EMBL/GenBank/DDBJ databases">
        <title>Gri0909 isolated from a small marine red alga.</title>
        <authorList>
            <person name="Kim J."/>
            <person name="Jeong S.E."/>
            <person name="Jeon C.O."/>
        </authorList>
    </citation>
    <scope>NUCLEOTIDE SEQUENCE [LARGE SCALE GENOMIC DNA]</scope>
    <source>
        <strain evidence="8">Gri0909</strain>
    </source>
</reference>
<dbReference type="Proteomes" id="UP000287447">
    <property type="component" value="Unassembled WGS sequence"/>
</dbReference>
<dbReference type="FunFam" id="2.40.30.170:FF:000010">
    <property type="entry name" value="Efflux RND transporter periplasmic adaptor subunit"/>
    <property type="match status" value="1"/>
</dbReference>
<organism evidence="7 8">
    <name type="scientific">Hwanghaeella grinnelliae</name>
    <dbReference type="NCBI Taxonomy" id="2500179"/>
    <lineage>
        <taxon>Bacteria</taxon>
        <taxon>Pseudomonadati</taxon>
        <taxon>Pseudomonadota</taxon>
        <taxon>Alphaproteobacteria</taxon>
        <taxon>Rhodospirillales</taxon>
        <taxon>Rhodospirillaceae</taxon>
        <taxon>Hwanghaeella</taxon>
    </lineage>
</organism>
<evidence type="ECO:0000259" key="4">
    <source>
        <dbReference type="Pfam" id="PF25954"/>
    </source>
</evidence>
<dbReference type="InterPro" id="IPR058647">
    <property type="entry name" value="BSH_CzcB-like"/>
</dbReference>
<dbReference type="SUPFAM" id="SSF111369">
    <property type="entry name" value="HlyD-like secretion proteins"/>
    <property type="match status" value="1"/>
</dbReference>
<comment type="caution">
    <text evidence="7">The sequence shown here is derived from an EMBL/GenBank/DDBJ whole genome shotgun (WGS) entry which is preliminary data.</text>
</comment>
<name>A0A437QX61_9PROT</name>
<dbReference type="Gene3D" id="1.10.287.470">
    <property type="entry name" value="Helix hairpin bin"/>
    <property type="match status" value="1"/>
</dbReference>
<evidence type="ECO:0000259" key="5">
    <source>
        <dbReference type="Pfam" id="PF25973"/>
    </source>
</evidence>
<dbReference type="OrthoDB" id="9806939at2"/>
<evidence type="ECO:0000313" key="8">
    <source>
        <dbReference type="Proteomes" id="UP000287447"/>
    </source>
</evidence>
<dbReference type="Pfam" id="PF25989">
    <property type="entry name" value="YknX_C"/>
    <property type="match status" value="1"/>
</dbReference>
<dbReference type="InterPro" id="IPR058637">
    <property type="entry name" value="YknX-like_C"/>
</dbReference>
<dbReference type="RefSeq" id="WP_127764483.1">
    <property type="nucleotide sequence ID" value="NZ_SADE01000001.1"/>
</dbReference>
<proteinExistence type="inferred from homology"/>
<evidence type="ECO:0000256" key="1">
    <source>
        <dbReference type="ARBA" id="ARBA00009477"/>
    </source>
</evidence>
<dbReference type="EMBL" id="SADE01000001">
    <property type="protein sequence ID" value="RVU39111.1"/>
    <property type="molecule type" value="Genomic_DNA"/>
</dbReference>
<protein>
    <submittedName>
        <fullName evidence="7">Efflux RND transporter periplasmic adaptor subunit</fullName>
    </submittedName>
</protein>
<dbReference type="AlphaFoldDB" id="A0A437QX61"/>
<dbReference type="InterPro" id="IPR058792">
    <property type="entry name" value="Beta-barrel_RND_2"/>
</dbReference>
<feature type="domain" description="CzcB-like barrel-sandwich hybrid" evidence="5">
    <location>
        <begin position="62"/>
        <end position="188"/>
    </location>
</feature>